<dbReference type="SUPFAM" id="SSF50022">
    <property type="entry name" value="ISP domain"/>
    <property type="match status" value="1"/>
</dbReference>
<dbReference type="RefSeq" id="WP_050471724.1">
    <property type="nucleotide sequence ID" value="NZ_CM011124.1"/>
</dbReference>
<dbReference type="KEGG" id="pphr:APZ00_20410"/>
<feature type="domain" description="Rieske" evidence="5">
    <location>
        <begin position="6"/>
        <end position="113"/>
    </location>
</feature>
<keyword evidence="3" id="KW-0408">Iron</keyword>
<evidence type="ECO:0000259" key="5">
    <source>
        <dbReference type="PROSITE" id="PS51296"/>
    </source>
</evidence>
<dbReference type="PROSITE" id="PS51296">
    <property type="entry name" value="RIESKE"/>
    <property type="match status" value="1"/>
</dbReference>
<dbReference type="GO" id="GO:0046872">
    <property type="term" value="F:metal ion binding"/>
    <property type="evidence" value="ECO:0007669"/>
    <property type="project" value="UniProtKB-KW"/>
</dbReference>
<dbReference type="Gene3D" id="2.102.10.10">
    <property type="entry name" value="Rieske [2Fe-2S] iron-sulphur domain"/>
    <property type="match status" value="1"/>
</dbReference>
<sequence>MMTGGLFLCREEEIAEGEAKGFGPLGSYRRKIIVLRHQGALRAWLDSCPHYSTGTPMAWKTDAYLNGEGTHLACHSHGALFDMDTGECVIGPCLGQQLTPVSIAVTPAGEIFAEDLREEKAE</sequence>
<evidence type="ECO:0000256" key="3">
    <source>
        <dbReference type="ARBA" id="ARBA00023004"/>
    </source>
</evidence>
<reference evidence="6 7" key="1">
    <citation type="submission" date="2015-10" db="EMBL/GenBank/DDBJ databases">
        <title>The world's first case of liver abscess caused by Pannonibacter phragmitetus.</title>
        <authorList>
            <person name="Ming D."/>
            <person name="Wang M."/>
            <person name="Zhou Y."/>
            <person name="Jiang T."/>
            <person name="Hu S."/>
        </authorList>
    </citation>
    <scope>NUCLEOTIDE SEQUENCE [LARGE SCALE GENOMIC DNA]</scope>
    <source>
        <strain evidence="6 7">31801</strain>
    </source>
</reference>
<dbReference type="Proteomes" id="UP000064921">
    <property type="component" value="Chromosome"/>
</dbReference>
<proteinExistence type="predicted"/>
<keyword evidence="7" id="KW-1185">Reference proteome</keyword>
<dbReference type="InterPro" id="IPR036922">
    <property type="entry name" value="Rieske_2Fe-2S_sf"/>
</dbReference>
<keyword evidence="2" id="KW-0479">Metal-binding</keyword>
<evidence type="ECO:0000256" key="4">
    <source>
        <dbReference type="ARBA" id="ARBA00023014"/>
    </source>
</evidence>
<dbReference type="EMBL" id="CP013068">
    <property type="protein sequence ID" value="ALV29115.1"/>
    <property type="molecule type" value="Genomic_DNA"/>
</dbReference>
<evidence type="ECO:0000256" key="1">
    <source>
        <dbReference type="ARBA" id="ARBA00022714"/>
    </source>
</evidence>
<dbReference type="GO" id="GO:0051537">
    <property type="term" value="F:2 iron, 2 sulfur cluster binding"/>
    <property type="evidence" value="ECO:0007669"/>
    <property type="project" value="UniProtKB-KW"/>
</dbReference>
<dbReference type="InterPro" id="IPR017941">
    <property type="entry name" value="Rieske_2Fe-2S"/>
</dbReference>
<dbReference type="PANTHER" id="PTHR40261">
    <property type="match status" value="1"/>
</dbReference>
<keyword evidence="1" id="KW-0001">2Fe-2S</keyword>
<evidence type="ECO:0000256" key="2">
    <source>
        <dbReference type="ARBA" id="ARBA00022723"/>
    </source>
</evidence>
<keyword evidence="4" id="KW-0411">Iron-sulfur</keyword>
<evidence type="ECO:0000313" key="7">
    <source>
        <dbReference type="Proteomes" id="UP000064921"/>
    </source>
</evidence>
<gene>
    <name evidence="6" type="ORF">APZ00_20410</name>
</gene>
<evidence type="ECO:0000313" key="6">
    <source>
        <dbReference type="EMBL" id="ALV29115.1"/>
    </source>
</evidence>
<name>A0A0U3NCM6_9HYPH</name>
<accession>A0A0U3NCM6</accession>
<protein>
    <submittedName>
        <fullName evidence="6">(2Fe-2S)-binding protein</fullName>
    </submittedName>
</protein>
<dbReference type="AlphaFoldDB" id="A0A0U3NCM6"/>
<dbReference type="PANTHER" id="PTHR40261:SF1">
    <property type="entry name" value="RIESKE DOMAIN-CONTAINING PROTEIN"/>
    <property type="match status" value="1"/>
</dbReference>
<organism evidence="6 7">
    <name type="scientific">Pannonibacter phragmitetus</name>
    <dbReference type="NCBI Taxonomy" id="121719"/>
    <lineage>
        <taxon>Bacteria</taxon>
        <taxon>Pseudomonadati</taxon>
        <taxon>Pseudomonadota</taxon>
        <taxon>Alphaproteobacteria</taxon>
        <taxon>Hyphomicrobiales</taxon>
        <taxon>Stappiaceae</taxon>
        <taxon>Pannonibacter</taxon>
    </lineage>
</organism>
<dbReference type="CDD" id="cd03467">
    <property type="entry name" value="Rieske"/>
    <property type="match status" value="1"/>
</dbReference>
<dbReference type="Pfam" id="PF00355">
    <property type="entry name" value="Rieske"/>
    <property type="match status" value="1"/>
</dbReference>
<dbReference type="STRING" id="121719.APZ00_20410"/>